<feature type="region of interest" description="Disordered" evidence="1">
    <location>
        <begin position="487"/>
        <end position="511"/>
    </location>
</feature>
<dbReference type="InterPro" id="IPR036869">
    <property type="entry name" value="J_dom_sf"/>
</dbReference>
<dbReference type="OrthoDB" id="552049at2759"/>
<dbReference type="PRINTS" id="PR00625">
    <property type="entry name" value="JDOMAIN"/>
</dbReference>
<proteinExistence type="predicted"/>
<feature type="compositionally biased region" description="Basic and acidic residues" evidence="1">
    <location>
        <begin position="499"/>
        <end position="511"/>
    </location>
</feature>
<dbReference type="SUPFAM" id="SSF46565">
    <property type="entry name" value="Chaperone J-domain"/>
    <property type="match status" value="1"/>
</dbReference>
<dbReference type="InterPro" id="IPR026894">
    <property type="entry name" value="DnaJ_X"/>
</dbReference>
<feature type="region of interest" description="Disordered" evidence="1">
    <location>
        <begin position="221"/>
        <end position="249"/>
    </location>
</feature>
<dbReference type="InParanoid" id="A0A0C2WD63"/>
<dbReference type="InterPro" id="IPR018253">
    <property type="entry name" value="DnaJ_domain_CS"/>
</dbReference>
<feature type="region of interest" description="Disordered" evidence="1">
    <location>
        <begin position="445"/>
        <end position="464"/>
    </location>
</feature>
<sequence>MPPNILPSRPIHPHIQSKCPNRPCGASLEYPVPFPPPLPGAQVQIRCFSCQTVYETLFAPPSNHRPSSTSTPTTTTTSPPPPPNANNANSSSGKKSRLIGTQERPFETTYYDLLNVSPLATTDEIKKSYRRLAIQYHPDKNLNDPASSAERFKEISIAYQTLSDPELRRKYNEFGAKGSTPEGGFVVDPEEIFGKIFGGERFLPIIGKIGLAGEMKAAMQEGEEEEEGGGVDALEGGGQVKGKERRRDEKGKLVLTEEEKAIKDEKARKRAVEKAAAREARISSLVSNLILKLSIFSESALSPTDTHVLSSFRQLCTIEASQLVLESYGYDLLQTVGFVYVQKSKQFLASTQSLFGFGGWIHNVQGKYHVFSETVSTLKSAIELKNVFDQIQAKEREGKLTEEEKRKLEEQAAEKGLQALFKGTKLEVEAVLREVCDRVLYGTSSGGTAAGSSSNGAGWEQNERDKDKAVMRAVALQVLGEAYLSVKKEGGGGLGDDSEYVRVETKGSRGR</sequence>
<dbReference type="CDD" id="cd06257">
    <property type="entry name" value="DnaJ"/>
    <property type="match status" value="1"/>
</dbReference>
<dbReference type="Gene3D" id="1.10.287.110">
    <property type="entry name" value="DnaJ domain"/>
    <property type="match status" value="1"/>
</dbReference>
<gene>
    <name evidence="3" type="ORF">M378DRAFT_180881</name>
</gene>
<dbReference type="PROSITE" id="PS00636">
    <property type="entry name" value="DNAJ_1"/>
    <property type="match status" value="1"/>
</dbReference>
<dbReference type="Pfam" id="PF14308">
    <property type="entry name" value="DnaJ-X"/>
    <property type="match status" value="1"/>
</dbReference>
<name>A0A0C2WD63_AMAMK</name>
<dbReference type="PANTHER" id="PTHR44924">
    <property type="entry name" value="DNAJ SUBFAMILY A MEMBER 2"/>
    <property type="match status" value="1"/>
</dbReference>
<dbReference type="EMBL" id="KN818318">
    <property type="protein sequence ID" value="KIL59287.1"/>
    <property type="molecule type" value="Genomic_DNA"/>
</dbReference>
<feature type="region of interest" description="Disordered" evidence="1">
    <location>
        <begin position="59"/>
        <end position="98"/>
    </location>
</feature>
<feature type="domain" description="J" evidence="2">
    <location>
        <begin position="109"/>
        <end position="175"/>
    </location>
</feature>
<organism evidence="3 4">
    <name type="scientific">Amanita muscaria (strain Koide BX008)</name>
    <dbReference type="NCBI Taxonomy" id="946122"/>
    <lineage>
        <taxon>Eukaryota</taxon>
        <taxon>Fungi</taxon>
        <taxon>Dikarya</taxon>
        <taxon>Basidiomycota</taxon>
        <taxon>Agaricomycotina</taxon>
        <taxon>Agaricomycetes</taxon>
        <taxon>Agaricomycetidae</taxon>
        <taxon>Agaricales</taxon>
        <taxon>Pluteineae</taxon>
        <taxon>Amanitaceae</taxon>
        <taxon>Amanita</taxon>
    </lineage>
</organism>
<feature type="compositionally biased region" description="Low complexity" evidence="1">
    <location>
        <begin position="66"/>
        <end position="77"/>
    </location>
</feature>
<keyword evidence="4" id="KW-1185">Reference proteome</keyword>
<dbReference type="HOGENOM" id="CLU_025145_0_2_1"/>
<dbReference type="PROSITE" id="PS50076">
    <property type="entry name" value="DNAJ_2"/>
    <property type="match status" value="1"/>
</dbReference>
<dbReference type="PANTHER" id="PTHR44924:SF1">
    <property type="entry name" value="DNAJ SUBFAMILY A MEMBER 2"/>
    <property type="match status" value="1"/>
</dbReference>
<dbReference type="AlphaFoldDB" id="A0A0C2WD63"/>
<dbReference type="Proteomes" id="UP000054549">
    <property type="component" value="Unassembled WGS sequence"/>
</dbReference>
<evidence type="ECO:0000313" key="3">
    <source>
        <dbReference type="EMBL" id="KIL59287.1"/>
    </source>
</evidence>
<evidence type="ECO:0000313" key="4">
    <source>
        <dbReference type="Proteomes" id="UP000054549"/>
    </source>
</evidence>
<dbReference type="InterPro" id="IPR001623">
    <property type="entry name" value="DnaJ_domain"/>
</dbReference>
<evidence type="ECO:0000259" key="2">
    <source>
        <dbReference type="PROSITE" id="PS50076"/>
    </source>
</evidence>
<dbReference type="Pfam" id="PF00226">
    <property type="entry name" value="DnaJ"/>
    <property type="match status" value="1"/>
</dbReference>
<dbReference type="SMART" id="SM00271">
    <property type="entry name" value="DnaJ"/>
    <property type="match status" value="1"/>
</dbReference>
<protein>
    <recommendedName>
        <fullName evidence="2">J domain-containing protein</fullName>
    </recommendedName>
</protein>
<evidence type="ECO:0000256" key="1">
    <source>
        <dbReference type="SAM" id="MobiDB-lite"/>
    </source>
</evidence>
<dbReference type="STRING" id="946122.A0A0C2WD63"/>
<reference evidence="3 4" key="1">
    <citation type="submission" date="2014-04" db="EMBL/GenBank/DDBJ databases">
        <title>Evolutionary Origins and Diversification of the Mycorrhizal Mutualists.</title>
        <authorList>
            <consortium name="DOE Joint Genome Institute"/>
            <consortium name="Mycorrhizal Genomics Consortium"/>
            <person name="Kohler A."/>
            <person name="Kuo A."/>
            <person name="Nagy L.G."/>
            <person name="Floudas D."/>
            <person name="Copeland A."/>
            <person name="Barry K.W."/>
            <person name="Cichocki N."/>
            <person name="Veneault-Fourrey C."/>
            <person name="LaButti K."/>
            <person name="Lindquist E.A."/>
            <person name="Lipzen A."/>
            <person name="Lundell T."/>
            <person name="Morin E."/>
            <person name="Murat C."/>
            <person name="Riley R."/>
            <person name="Ohm R."/>
            <person name="Sun H."/>
            <person name="Tunlid A."/>
            <person name="Henrissat B."/>
            <person name="Grigoriev I.V."/>
            <person name="Hibbett D.S."/>
            <person name="Martin F."/>
        </authorList>
    </citation>
    <scope>NUCLEOTIDE SEQUENCE [LARGE SCALE GENOMIC DNA]</scope>
    <source>
        <strain evidence="3 4">Koide BX008</strain>
    </source>
</reference>
<accession>A0A0C2WD63</accession>